<protein>
    <recommendedName>
        <fullName evidence="1">Immunity MXAN-0049 protein domain-containing protein</fullName>
    </recommendedName>
</protein>
<dbReference type="EMBL" id="RAWB01000250">
    <property type="protein sequence ID" value="RKH55505.1"/>
    <property type="molecule type" value="Genomic_DNA"/>
</dbReference>
<dbReference type="InterPro" id="IPR012433">
    <property type="entry name" value="Imm11"/>
</dbReference>
<sequence>MNFFHIETMGDPNDESLCFLHDVVEGTARDSARYSLGKPLLPVYPKEPKLFMSPESRGMKLADLLGNTQGMLVVSKAFRETIEKHCQGVEIEYLPFTLYDHRKRVHSRDCCIVNPIGSLDCLDEAASGVQYGSEGGLIDIGELVLDRNKVKDAPQLFRVKQRPSQYILGVKLAREIYDRDFTNILWTELRFSDSPRDAT</sequence>
<accession>A0A3A8PPC0</accession>
<dbReference type="Proteomes" id="UP000272888">
    <property type="component" value="Unassembled WGS sequence"/>
</dbReference>
<evidence type="ECO:0000313" key="3">
    <source>
        <dbReference type="Proteomes" id="UP000272888"/>
    </source>
</evidence>
<dbReference type="RefSeq" id="WP_120645401.1">
    <property type="nucleotide sequence ID" value="NZ_RAWB01000250.1"/>
</dbReference>
<evidence type="ECO:0000259" key="1">
    <source>
        <dbReference type="Pfam" id="PF07791"/>
    </source>
</evidence>
<proteinExistence type="predicted"/>
<dbReference type="Pfam" id="PF07791">
    <property type="entry name" value="Imm11"/>
    <property type="match status" value="1"/>
</dbReference>
<keyword evidence="3" id="KW-1185">Reference proteome</keyword>
<feature type="domain" description="Immunity MXAN-0049 protein" evidence="1">
    <location>
        <begin position="41"/>
        <end position="188"/>
    </location>
</feature>
<name>A0A3A8PPC0_9BACT</name>
<dbReference type="AlphaFoldDB" id="A0A3A8PPC0"/>
<gene>
    <name evidence="2" type="ORF">D7V93_22705</name>
</gene>
<organism evidence="2 3">
    <name type="scientific">Corallococcus llansteffanensis</name>
    <dbReference type="NCBI Taxonomy" id="2316731"/>
    <lineage>
        <taxon>Bacteria</taxon>
        <taxon>Pseudomonadati</taxon>
        <taxon>Myxococcota</taxon>
        <taxon>Myxococcia</taxon>
        <taxon>Myxococcales</taxon>
        <taxon>Cystobacterineae</taxon>
        <taxon>Myxococcaceae</taxon>
        <taxon>Corallococcus</taxon>
    </lineage>
</organism>
<reference evidence="3" key="1">
    <citation type="submission" date="2018-09" db="EMBL/GenBank/DDBJ databases">
        <authorList>
            <person name="Livingstone P.G."/>
            <person name="Whitworth D.E."/>
        </authorList>
    </citation>
    <scope>NUCLEOTIDE SEQUENCE [LARGE SCALE GENOMIC DNA]</scope>
    <source>
        <strain evidence="3">CA051B</strain>
    </source>
</reference>
<comment type="caution">
    <text evidence="2">The sequence shown here is derived from an EMBL/GenBank/DDBJ whole genome shotgun (WGS) entry which is preliminary data.</text>
</comment>
<evidence type="ECO:0000313" key="2">
    <source>
        <dbReference type="EMBL" id="RKH55505.1"/>
    </source>
</evidence>